<feature type="region of interest" description="Disordered" evidence="6">
    <location>
        <begin position="86"/>
        <end position="108"/>
    </location>
</feature>
<dbReference type="Gene3D" id="3.30.70.1170">
    <property type="entry name" value="Sun protein, domain 3"/>
    <property type="match status" value="1"/>
</dbReference>
<evidence type="ECO:0000256" key="2">
    <source>
        <dbReference type="ARBA" id="ARBA00022679"/>
    </source>
</evidence>
<dbReference type="EMBL" id="JAVAMQ010000009">
    <property type="protein sequence ID" value="MDP5307739.1"/>
    <property type="molecule type" value="Genomic_DNA"/>
</dbReference>
<proteinExistence type="inferred from homology"/>
<dbReference type="InterPro" id="IPR001678">
    <property type="entry name" value="MeTrfase_RsmB-F_NOP2_dom"/>
</dbReference>
<dbReference type="Proteomes" id="UP001224997">
    <property type="component" value="Unassembled WGS sequence"/>
</dbReference>
<feature type="domain" description="SAM-dependent MTase RsmB/NOP-type" evidence="7">
    <location>
        <begin position="133"/>
        <end position="383"/>
    </location>
</feature>
<dbReference type="SUPFAM" id="SSF53335">
    <property type="entry name" value="S-adenosyl-L-methionine-dependent methyltransferases"/>
    <property type="match status" value="1"/>
</dbReference>
<feature type="active site" description="Nucleophile" evidence="5">
    <location>
        <position position="336"/>
    </location>
</feature>
<dbReference type="InterPro" id="IPR049560">
    <property type="entry name" value="MeTrfase_RsmB-F_NOP2_cat"/>
</dbReference>
<comment type="similarity">
    <text evidence="5">Belongs to the class I-like SAM-binding methyltransferase superfamily. RsmB/NOP family.</text>
</comment>
<feature type="binding site" evidence="5">
    <location>
        <position position="247"/>
    </location>
    <ligand>
        <name>S-adenosyl-L-methionine</name>
        <dbReference type="ChEBI" id="CHEBI:59789"/>
    </ligand>
</feature>
<dbReference type="Pfam" id="PF22458">
    <property type="entry name" value="RsmF-B_ferredox"/>
    <property type="match status" value="1"/>
</dbReference>
<evidence type="ECO:0000256" key="4">
    <source>
        <dbReference type="ARBA" id="ARBA00022884"/>
    </source>
</evidence>
<evidence type="ECO:0000313" key="8">
    <source>
        <dbReference type="EMBL" id="MDP5307739.1"/>
    </source>
</evidence>
<keyword evidence="9" id="KW-1185">Reference proteome</keyword>
<evidence type="ECO:0000313" key="9">
    <source>
        <dbReference type="Proteomes" id="UP001224997"/>
    </source>
</evidence>
<keyword evidence="3 5" id="KW-0949">S-adenosyl-L-methionine</keyword>
<dbReference type="GO" id="GO:0032259">
    <property type="term" value="P:methylation"/>
    <property type="evidence" value="ECO:0007669"/>
    <property type="project" value="UniProtKB-KW"/>
</dbReference>
<dbReference type="RefSeq" id="WP_305963588.1">
    <property type="nucleotide sequence ID" value="NZ_JAVAMQ010000009.1"/>
</dbReference>
<comment type="caution">
    <text evidence="5">Lacks conserved residue(s) required for the propagation of feature annotation.</text>
</comment>
<dbReference type="Pfam" id="PF01189">
    <property type="entry name" value="Methyltr_RsmB-F"/>
    <property type="match status" value="1"/>
</dbReference>
<dbReference type="PANTHER" id="PTHR22807:SF53">
    <property type="entry name" value="RIBOSOMAL RNA SMALL SUBUNIT METHYLTRANSFERASE B-RELATED"/>
    <property type="match status" value="1"/>
</dbReference>
<keyword evidence="4 5" id="KW-0694">RNA-binding</keyword>
<dbReference type="InterPro" id="IPR054728">
    <property type="entry name" value="RsmB-like_ferredoxin"/>
</dbReference>
<gene>
    <name evidence="8" type="ORF">Q5Y72_11610</name>
</gene>
<keyword evidence="2 5" id="KW-0808">Transferase</keyword>
<evidence type="ECO:0000259" key="7">
    <source>
        <dbReference type="PROSITE" id="PS51686"/>
    </source>
</evidence>
<dbReference type="EC" id="2.1.1.-" evidence="8"/>
<evidence type="ECO:0000256" key="3">
    <source>
        <dbReference type="ARBA" id="ARBA00022691"/>
    </source>
</evidence>
<dbReference type="GO" id="GO:0008168">
    <property type="term" value="F:methyltransferase activity"/>
    <property type="evidence" value="ECO:0007669"/>
    <property type="project" value="UniProtKB-KW"/>
</dbReference>
<sequence>MTPAARIAAAIGVLDRVIAGQPAEQALLQWSRSSRFAGSGDRAAVRDHVFEALRRRNSLARLGGGGDGRALMIGLMREADCDPADLFTGDGHAPPPLSAAERDWQATGDPETDLPAWLLPSWRESLGEDADAIAAAMGHRAPVWLRVNPLRGDTPQAVAMLAQEGIETRPAPQLATALRVTAGERRIQQAAAYRAGLVEVQDLSPQLACADLPLASGDRVLDFCAGGGGKTLALAGIVPDLQLVAHDADPARMRDLPARALRAGVQVQVSRQPQGPFRLVLADVPCSGSGTWRRQPDARWRLTPGLLEGLLGAQAQILDRCAGLVAPGGHLAYMTCSLLRDENDHQIAAFLARNPLFSEVSRTLWTPLQAGDGFFRAILRRAS</sequence>
<comment type="caution">
    <text evidence="8">The sequence shown here is derived from an EMBL/GenBank/DDBJ whole genome shotgun (WGS) entry which is preliminary data.</text>
</comment>
<evidence type="ECO:0000256" key="6">
    <source>
        <dbReference type="SAM" id="MobiDB-lite"/>
    </source>
</evidence>
<feature type="binding site" evidence="5">
    <location>
        <position position="283"/>
    </location>
    <ligand>
        <name>S-adenosyl-L-methionine</name>
        <dbReference type="ChEBI" id="CHEBI:59789"/>
    </ligand>
</feature>
<keyword evidence="1 5" id="KW-0489">Methyltransferase</keyword>
<reference evidence="8 9" key="1">
    <citation type="submission" date="2023-08" db="EMBL/GenBank/DDBJ databases">
        <authorList>
            <person name="Park J.-S."/>
        </authorList>
    </citation>
    <scope>NUCLEOTIDE SEQUENCE [LARGE SCALE GENOMIC DNA]</scope>
    <source>
        <strain evidence="8 9">2205BS29-5</strain>
    </source>
</reference>
<organism evidence="8 9">
    <name type="scientific">Paracoccus spongiarum</name>
    <dbReference type="NCBI Taxonomy" id="3064387"/>
    <lineage>
        <taxon>Bacteria</taxon>
        <taxon>Pseudomonadati</taxon>
        <taxon>Pseudomonadota</taxon>
        <taxon>Alphaproteobacteria</taxon>
        <taxon>Rhodobacterales</taxon>
        <taxon>Paracoccaceae</taxon>
        <taxon>Paracoccus</taxon>
    </lineage>
</organism>
<protein>
    <submittedName>
        <fullName evidence="8">RsmB/NOP family class I SAM-dependent RNA methyltransferase</fullName>
        <ecNumber evidence="8">2.1.1.-</ecNumber>
    </submittedName>
</protein>
<dbReference type="PRINTS" id="PR02008">
    <property type="entry name" value="RCMTFAMILY"/>
</dbReference>
<dbReference type="PANTHER" id="PTHR22807">
    <property type="entry name" value="NOP2 YEAST -RELATED NOL1/NOP2/FMU SUN DOMAIN-CONTAINING"/>
    <property type="match status" value="1"/>
</dbReference>
<evidence type="ECO:0000256" key="5">
    <source>
        <dbReference type="PROSITE-ProRule" id="PRU01023"/>
    </source>
</evidence>
<dbReference type="InterPro" id="IPR023267">
    <property type="entry name" value="RCMT"/>
</dbReference>
<dbReference type="Gene3D" id="3.40.50.150">
    <property type="entry name" value="Vaccinia Virus protein VP39"/>
    <property type="match status" value="1"/>
</dbReference>
<dbReference type="PROSITE" id="PS51686">
    <property type="entry name" value="SAM_MT_RSMB_NOP"/>
    <property type="match status" value="1"/>
</dbReference>
<evidence type="ECO:0000256" key="1">
    <source>
        <dbReference type="ARBA" id="ARBA00022603"/>
    </source>
</evidence>
<name>A0ABT9JD87_9RHOB</name>
<dbReference type="InterPro" id="IPR029063">
    <property type="entry name" value="SAM-dependent_MTases_sf"/>
</dbReference>
<accession>A0ABT9JD87</accession>